<organism evidence="2 3">
    <name type="scientific">Flexivirga alba</name>
    <dbReference type="NCBI Taxonomy" id="702742"/>
    <lineage>
        <taxon>Bacteria</taxon>
        <taxon>Bacillati</taxon>
        <taxon>Actinomycetota</taxon>
        <taxon>Actinomycetes</taxon>
        <taxon>Micrococcales</taxon>
        <taxon>Dermacoccaceae</taxon>
        <taxon>Flexivirga</taxon>
    </lineage>
</organism>
<dbReference type="Pfam" id="PF11755">
    <property type="entry name" value="DUF3311"/>
    <property type="match status" value="1"/>
</dbReference>
<feature type="transmembrane region" description="Helical" evidence="1">
    <location>
        <begin position="20"/>
        <end position="39"/>
    </location>
</feature>
<keyword evidence="1" id="KW-1133">Transmembrane helix</keyword>
<reference evidence="3" key="1">
    <citation type="journal article" date="2019" name="Int. J. Syst. Evol. Microbiol.">
        <title>The Global Catalogue of Microorganisms (GCM) 10K type strain sequencing project: providing services to taxonomists for standard genome sequencing and annotation.</title>
        <authorList>
            <consortium name="The Broad Institute Genomics Platform"/>
            <consortium name="The Broad Institute Genome Sequencing Center for Infectious Disease"/>
            <person name="Wu L."/>
            <person name="Ma J."/>
        </authorList>
    </citation>
    <scope>NUCLEOTIDE SEQUENCE [LARGE SCALE GENOMIC DNA]</scope>
    <source>
        <strain evidence="3">CCUG 58127</strain>
    </source>
</reference>
<feature type="transmembrane region" description="Helical" evidence="1">
    <location>
        <begin position="51"/>
        <end position="73"/>
    </location>
</feature>
<name>A0ABW2AFK2_9MICO</name>
<protein>
    <submittedName>
        <fullName evidence="2">DUF3311 domain-containing protein</fullName>
    </submittedName>
</protein>
<gene>
    <name evidence="2" type="ORF">ACFQDH_10425</name>
</gene>
<dbReference type="InterPro" id="IPR021741">
    <property type="entry name" value="DUF3311"/>
</dbReference>
<keyword evidence="3" id="KW-1185">Reference proteome</keyword>
<sequence>MNQHKYPDKAPPADRRLQVLAGLVLLLPMIALVPVGWYARTTPKLGAFPFFIWYQMALVVFCVICTSIAYVLVTKARPPVPFQAADASTIQDGEV</sequence>
<dbReference type="EMBL" id="JBHSWH010000001">
    <property type="protein sequence ID" value="MFC6705669.1"/>
    <property type="molecule type" value="Genomic_DNA"/>
</dbReference>
<evidence type="ECO:0000313" key="2">
    <source>
        <dbReference type="EMBL" id="MFC6705669.1"/>
    </source>
</evidence>
<evidence type="ECO:0000313" key="3">
    <source>
        <dbReference type="Proteomes" id="UP001596298"/>
    </source>
</evidence>
<comment type="caution">
    <text evidence="2">The sequence shown here is derived from an EMBL/GenBank/DDBJ whole genome shotgun (WGS) entry which is preliminary data.</text>
</comment>
<accession>A0ABW2AFK2</accession>
<keyword evidence="1" id="KW-0472">Membrane</keyword>
<keyword evidence="1" id="KW-0812">Transmembrane</keyword>
<proteinExistence type="predicted"/>
<evidence type="ECO:0000256" key="1">
    <source>
        <dbReference type="SAM" id="Phobius"/>
    </source>
</evidence>
<dbReference type="RefSeq" id="WP_382401012.1">
    <property type="nucleotide sequence ID" value="NZ_JBHSWH010000001.1"/>
</dbReference>
<dbReference type="Proteomes" id="UP001596298">
    <property type="component" value="Unassembled WGS sequence"/>
</dbReference>